<dbReference type="EMBL" id="JAGFNK010001340">
    <property type="protein sequence ID" value="KAI9432305.1"/>
    <property type="molecule type" value="Genomic_DNA"/>
</dbReference>
<proteinExistence type="predicted"/>
<name>A0ACC0TRK6_9AGAM</name>
<reference evidence="1" key="1">
    <citation type="submission" date="2021-03" db="EMBL/GenBank/DDBJ databases">
        <title>Evolutionary priming and transition to the ectomycorrhizal habit in an iconic lineage of mushroom-forming fungi: is preadaptation a requirement?</title>
        <authorList>
            <consortium name="DOE Joint Genome Institute"/>
            <person name="Looney B.P."/>
            <person name="Miyauchi S."/>
            <person name="Morin E."/>
            <person name="Drula E."/>
            <person name="Courty P.E."/>
            <person name="Chicoki N."/>
            <person name="Fauchery L."/>
            <person name="Kohler A."/>
            <person name="Kuo A."/>
            <person name="LaButti K."/>
            <person name="Pangilinan J."/>
            <person name="Lipzen A."/>
            <person name="Riley R."/>
            <person name="Andreopoulos W."/>
            <person name="He G."/>
            <person name="Johnson J."/>
            <person name="Barry K.W."/>
            <person name="Grigoriev I.V."/>
            <person name="Nagy L."/>
            <person name="Hibbett D."/>
            <person name="Henrissat B."/>
            <person name="Matheny P.B."/>
            <person name="Labbe J."/>
            <person name="Martin A.F."/>
        </authorList>
    </citation>
    <scope>NUCLEOTIDE SEQUENCE</scope>
    <source>
        <strain evidence="1">BPL698</strain>
    </source>
</reference>
<accession>A0ACC0TRK6</accession>
<evidence type="ECO:0000313" key="2">
    <source>
        <dbReference type="Proteomes" id="UP001207468"/>
    </source>
</evidence>
<comment type="caution">
    <text evidence="1">The sequence shown here is derived from an EMBL/GenBank/DDBJ whole genome shotgun (WGS) entry which is preliminary data.</text>
</comment>
<protein>
    <submittedName>
        <fullName evidence="1">Uncharacterized protein</fullName>
    </submittedName>
</protein>
<organism evidence="1 2">
    <name type="scientific">Russula earlei</name>
    <dbReference type="NCBI Taxonomy" id="71964"/>
    <lineage>
        <taxon>Eukaryota</taxon>
        <taxon>Fungi</taxon>
        <taxon>Dikarya</taxon>
        <taxon>Basidiomycota</taxon>
        <taxon>Agaricomycotina</taxon>
        <taxon>Agaricomycetes</taxon>
        <taxon>Russulales</taxon>
        <taxon>Russulaceae</taxon>
        <taxon>Russula</taxon>
    </lineage>
</organism>
<evidence type="ECO:0000313" key="1">
    <source>
        <dbReference type="EMBL" id="KAI9432305.1"/>
    </source>
</evidence>
<dbReference type="Proteomes" id="UP001207468">
    <property type="component" value="Unassembled WGS sequence"/>
</dbReference>
<feature type="non-terminal residue" evidence="1">
    <location>
        <position position="1"/>
    </location>
</feature>
<gene>
    <name evidence="1" type="ORF">F5148DRAFT_1295778</name>
</gene>
<sequence>NSVVANRGGAIYAAAALTVINCTFFNNTAAIRGGAIFANTALTVVNCVFVGNTAGTAGPDIYENYATTAPSGISYSYLSSAVTGTGNIQSTSNPFTDSAHPAGADGIWGTTDDGLHIAQTSTAYNAGSNTALPAGDSIDVAGNPRIAGGIVEMGAYEYHALALPLTLTSFTATPATGNVLLNWQTANEINTAQFNIQRSTDGSNFITLSKEAAIGAGNNSYSYTDDLVTLMPSVPVVYYRLQMVDKDGSSTYSQVASVVLSQAHTSFTITPNPAKDVVYINSNNATEVKIIDNAGRVVISQLLNNTDHTGITIASLSKGLYIVQVRDNKNNVQTGKLVIQ</sequence>
<keyword evidence="2" id="KW-1185">Reference proteome</keyword>